<protein>
    <submittedName>
        <fullName evidence="7">Chaperonin 10-like protein</fullName>
    </submittedName>
</protein>
<evidence type="ECO:0000256" key="2">
    <source>
        <dbReference type="ARBA" id="ARBA00008072"/>
    </source>
</evidence>
<accession>A0A4P9XZH5</accession>
<dbReference type="GO" id="GO:0003939">
    <property type="term" value="F:L-iditol 2-dehydrogenase (NAD+) activity"/>
    <property type="evidence" value="ECO:0007669"/>
    <property type="project" value="TreeGrafter"/>
</dbReference>
<dbReference type="Proteomes" id="UP000267251">
    <property type="component" value="Unassembled WGS sequence"/>
</dbReference>
<keyword evidence="5" id="KW-0560">Oxidoreductase</keyword>
<keyword evidence="4" id="KW-0862">Zinc</keyword>
<proteinExistence type="inferred from homology"/>
<gene>
    <name evidence="7" type="ORF">BJ684DRAFT_21582</name>
</gene>
<evidence type="ECO:0000256" key="1">
    <source>
        <dbReference type="ARBA" id="ARBA00001947"/>
    </source>
</evidence>
<evidence type="ECO:0000313" key="7">
    <source>
        <dbReference type="EMBL" id="RKP11845.1"/>
    </source>
</evidence>
<comment type="cofactor">
    <cofactor evidence="1">
        <name>Zn(2+)</name>
        <dbReference type="ChEBI" id="CHEBI:29105"/>
    </cofactor>
</comment>
<dbReference type="InterPro" id="IPR002328">
    <property type="entry name" value="ADH_Zn_CS"/>
</dbReference>
<dbReference type="InterPro" id="IPR011032">
    <property type="entry name" value="GroES-like_sf"/>
</dbReference>
<comment type="similarity">
    <text evidence="2">Belongs to the zinc-containing alcohol dehydrogenase family.</text>
</comment>
<feature type="domain" description="Alcohol dehydrogenase-like N-terminal" evidence="6">
    <location>
        <begin position="30"/>
        <end position="143"/>
    </location>
</feature>
<evidence type="ECO:0000256" key="4">
    <source>
        <dbReference type="ARBA" id="ARBA00022833"/>
    </source>
</evidence>
<dbReference type="InterPro" id="IPR013154">
    <property type="entry name" value="ADH-like_N"/>
</dbReference>
<evidence type="ECO:0000256" key="3">
    <source>
        <dbReference type="ARBA" id="ARBA00022723"/>
    </source>
</evidence>
<evidence type="ECO:0000256" key="5">
    <source>
        <dbReference type="ARBA" id="ARBA00023002"/>
    </source>
</evidence>
<dbReference type="SUPFAM" id="SSF50129">
    <property type="entry name" value="GroES-like"/>
    <property type="match status" value="1"/>
</dbReference>
<sequence length="169" mass="17997">MLTIPLTDLALVLRKANDMSLEERPVPKPGPGEVLVAIKATGICGSDIHFWTHGCIADLVVKEPMILGHESAGEVVALGSGVNTHQIGDHVAIEPGVPCRSCGLCKEGKYNICSDVRFAATPPIDGTLRYYYAHPADFCHIVPKNLSFDEAAMAEPLSVAIHANNRGGD</sequence>
<dbReference type="PANTHER" id="PTHR43161:SF9">
    <property type="entry name" value="SORBITOL DEHYDROGENASE"/>
    <property type="match status" value="1"/>
</dbReference>
<dbReference type="Gene3D" id="3.40.50.720">
    <property type="entry name" value="NAD(P)-binding Rossmann-like Domain"/>
    <property type="match status" value="1"/>
</dbReference>
<dbReference type="PANTHER" id="PTHR43161">
    <property type="entry name" value="SORBITOL DEHYDROGENASE"/>
    <property type="match status" value="1"/>
</dbReference>
<dbReference type="PROSITE" id="PS00059">
    <property type="entry name" value="ADH_ZINC"/>
    <property type="match status" value="1"/>
</dbReference>
<reference evidence="8" key="1">
    <citation type="journal article" date="2018" name="Nat. Microbiol.">
        <title>Leveraging single-cell genomics to expand the fungal tree of life.</title>
        <authorList>
            <person name="Ahrendt S.R."/>
            <person name="Quandt C.A."/>
            <person name="Ciobanu D."/>
            <person name="Clum A."/>
            <person name="Salamov A."/>
            <person name="Andreopoulos B."/>
            <person name="Cheng J.F."/>
            <person name="Woyke T."/>
            <person name="Pelin A."/>
            <person name="Henrissat B."/>
            <person name="Reynolds N.K."/>
            <person name="Benny G.L."/>
            <person name="Smith M.E."/>
            <person name="James T.Y."/>
            <person name="Grigoriev I.V."/>
        </authorList>
    </citation>
    <scope>NUCLEOTIDE SEQUENCE [LARGE SCALE GENOMIC DNA]</scope>
</reference>
<dbReference type="OrthoDB" id="3941538at2759"/>
<dbReference type="GO" id="GO:0006062">
    <property type="term" value="P:sorbitol catabolic process"/>
    <property type="evidence" value="ECO:0007669"/>
    <property type="project" value="TreeGrafter"/>
</dbReference>
<evidence type="ECO:0000313" key="8">
    <source>
        <dbReference type="Proteomes" id="UP000267251"/>
    </source>
</evidence>
<dbReference type="Gene3D" id="3.90.180.10">
    <property type="entry name" value="Medium-chain alcohol dehydrogenases, catalytic domain"/>
    <property type="match status" value="1"/>
</dbReference>
<dbReference type="AlphaFoldDB" id="A0A4P9XZH5"/>
<keyword evidence="3" id="KW-0479">Metal-binding</keyword>
<organism evidence="7 8">
    <name type="scientific">Piptocephalis cylindrospora</name>
    <dbReference type="NCBI Taxonomy" id="1907219"/>
    <lineage>
        <taxon>Eukaryota</taxon>
        <taxon>Fungi</taxon>
        <taxon>Fungi incertae sedis</taxon>
        <taxon>Zoopagomycota</taxon>
        <taxon>Zoopagomycotina</taxon>
        <taxon>Zoopagomycetes</taxon>
        <taxon>Zoopagales</taxon>
        <taxon>Piptocephalidaceae</taxon>
        <taxon>Piptocephalis</taxon>
    </lineage>
</organism>
<evidence type="ECO:0000259" key="6">
    <source>
        <dbReference type="Pfam" id="PF08240"/>
    </source>
</evidence>
<dbReference type="EMBL" id="KZ988621">
    <property type="protein sequence ID" value="RKP11845.1"/>
    <property type="molecule type" value="Genomic_DNA"/>
</dbReference>
<keyword evidence="8" id="KW-1185">Reference proteome</keyword>
<dbReference type="Pfam" id="PF08240">
    <property type="entry name" value="ADH_N"/>
    <property type="match status" value="1"/>
</dbReference>
<name>A0A4P9XZH5_9FUNG</name>
<dbReference type="GO" id="GO:0008270">
    <property type="term" value="F:zinc ion binding"/>
    <property type="evidence" value="ECO:0007669"/>
    <property type="project" value="InterPro"/>
</dbReference>